<dbReference type="Gene3D" id="3.50.7.10">
    <property type="entry name" value="GroEL"/>
    <property type="match status" value="1"/>
</dbReference>
<keyword evidence="2" id="KW-1185">Reference proteome</keyword>
<dbReference type="GO" id="GO:0045494">
    <property type="term" value="P:photoreceptor cell maintenance"/>
    <property type="evidence" value="ECO:0007669"/>
    <property type="project" value="TreeGrafter"/>
</dbReference>
<dbReference type="Proteomes" id="UP001187343">
    <property type="component" value="Unassembled WGS sequence"/>
</dbReference>
<gene>
    <name evidence="1" type="ORF">Q8A67_013423</name>
</gene>
<dbReference type="SUPFAM" id="SSF52029">
    <property type="entry name" value="GroEL apical domain-like"/>
    <property type="match status" value="1"/>
</dbReference>
<dbReference type="PANTHER" id="PTHR46883">
    <property type="entry name" value="BARDET-BIEDL SYNDROME 12 PROTEIN"/>
    <property type="match status" value="1"/>
</dbReference>
<proteinExistence type="predicted"/>
<sequence length="598" mass="65841">MVVQCACAFQNTDPARKQCSLAVKMSGSATVAQRRHIGLQQLEAIAATTHGFLGPNKRPKFIQDEDSRDAVLVSSCSRLLERIELDGSIGQLLHETVQAQQKIFHSGTGTLVFLAGVWSRVALECLNRGITVLDIKTAMRKGLEVCLKVCKQSAVSVEELKEHKPTSAFKSEIQETKLQNMDVKLSQNLKLTLKHSRHFNSHDAQTENTQTALNDVTRIAQAVSHGCDSSMRLVLKACKLQPKNAQNMDIQKLVTCLIPSLSEEKSHVLHGFVTLLSVEQASVVRHLQAQALNIALVNGDLCDKYRHVGFNRLGNVVHITDCADMPSVSLEERWMEDVLRKLHEFSIDVVLVSGMANLKLKDRVFGANVLVIEGVKTSILKEFSICTGAVLVSYITQIDESCVGRGVTLGPWRDFSENDLIMVSIVTAGTSLVTAVICSSVPAKLQSLEDQFWSCAYRLHQALADGKVLRGAGAIELLCIQQLHQSKQTEMENPHEGVVLELMAEAWMDYVSTLMLNSGSVGSKAEAWTAIAHQMRLHINGEAVAQGVDGISVYDNVTVKSEAWRRALDLVFLVLQSDTEIITGVSEGENVYRELMYL</sequence>
<dbReference type="InterPro" id="IPR027413">
    <property type="entry name" value="GROEL-like_equatorial_sf"/>
</dbReference>
<reference evidence="1" key="1">
    <citation type="submission" date="2023-08" db="EMBL/GenBank/DDBJ databases">
        <title>Chromosome-level Genome Assembly of mud carp (Cirrhinus molitorella).</title>
        <authorList>
            <person name="Liu H."/>
        </authorList>
    </citation>
    <scope>NUCLEOTIDE SEQUENCE</scope>
    <source>
        <strain evidence="1">Prfri</strain>
        <tissue evidence="1">Muscle</tissue>
    </source>
</reference>
<dbReference type="SUPFAM" id="SSF48592">
    <property type="entry name" value="GroEL equatorial domain-like"/>
    <property type="match status" value="1"/>
</dbReference>
<dbReference type="AlphaFoldDB" id="A0AA88PS27"/>
<dbReference type="InterPro" id="IPR002423">
    <property type="entry name" value="Cpn60/GroEL/TCP-1"/>
</dbReference>
<protein>
    <recommendedName>
        <fullName evidence="3">Bardet-Biedl syndrome 12</fullName>
    </recommendedName>
</protein>
<dbReference type="GO" id="GO:0051131">
    <property type="term" value="P:chaperone-mediated protein complex assembly"/>
    <property type="evidence" value="ECO:0007669"/>
    <property type="project" value="InterPro"/>
</dbReference>
<dbReference type="PANTHER" id="PTHR46883:SF1">
    <property type="entry name" value="BARDET-BIEDL SYNDROME 12 PROTEIN"/>
    <property type="match status" value="1"/>
</dbReference>
<comment type="caution">
    <text evidence="1">The sequence shown here is derived from an EMBL/GenBank/DDBJ whole genome shotgun (WGS) entry which is preliminary data.</text>
</comment>
<accession>A0AA88PS27</accession>
<dbReference type="Pfam" id="PF00118">
    <property type="entry name" value="Cpn60_TCP1"/>
    <property type="match status" value="2"/>
</dbReference>
<dbReference type="GO" id="GO:0005524">
    <property type="term" value="F:ATP binding"/>
    <property type="evidence" value="ECO:0007669"/>
    <property type="project" value="InterPro"/>
</dbReference>
<dbReference type="Gene3D" id="1.10.560.10">
    <property type="entry name" value="GroEL-like equatorial domain"/>
    <property type="match status" value="2"/>
</dbReference>
<evidence type="ECO:0000313" key="1">
    <source>
        <dbReference type="EMBL" id="KAK2890780.1"/>
    </source>
</evidence>
<evidence type="ECO:0008006" key="3">
    <source>
        <dbReference type="Google" id="ProtNLM"/>
    </source>
</evidence>
<dbReference type="InterPro" id="IPR042984">
    <property type="entry name" value="BBS12"/>
</dbReference>
<evidence type="ECO:0000313" key="2">
    <source>
        <dbReference type="Proteomes" id="UP001187343"/>
    </source>
</evidence>
<dbReference type="EMBL" id="JAUYZG010000013">
    <property type="protein sequence ID" value="KAK2890780.1"/>
    <property type="molecule type" value="Genomic_DNA"/>
</dbReference>
<name>A0AA88PS27_9TELE</name>
<dbReference type="InterPro" id="IPR027409">
    <property type="entry name" value="GroEL-like_apical_dom_sf"/>
</dbReference>
<organism evidence="1 2">
    <name type="scientific">Cirrhinus molitorella</name>
    <name type="common">mud carp</name>
    <dbReference type="NCBI Taxonomy" id="172907"/>
    <lineage>
        <taxon>Eukaryota</taxon>
        <taxon>Metazoa</taxon>
        <taxon>Chordata</taxon>
        <taxon>Craniata</taxon>
        <taxon>Vertebrata</taxon>
        <taxon>Euteleostomi</taxon>
        <taxon>Actinopterygii</taxon>
        <taxon>Neopterygii</taxon>
        <taxon>Teleostei</taxon>
        <taxon>Ostariophysi</taxon>
        <taxon>Cypriniformes</taxon>
        <taxon>Cyprinidae</taxon>
        <taxon>Labeoninae</taxon>
        <taxon>Labeonini</taxon>
        <taxon>Cirrhinus</taxon>
    </lineage>
</organism>